<dbReference type="Proteomes" id="UP000000814">
    <property type="component" value="Chromosome"/>
</dbReference>
<dbReference type="SUPFAM" id="SSF55957">
    <property type="entry name" value="Phosphoglucomutase, C-terminal domain"/>
    <property type="match status" value="1"/>
</dbReference>
<dbReference type="InterPro" id="IPR005835">
    <property type="entry name" value="NTP_transferase_dom"/>
</dbReference>
<dbReference type="InterPro" id="IPR005844">
    <property type="entry name" value="A-D-PHexomutase_a/b/a-I"/>
</dbReference>
<dbReference type="eggNOG" id="COG1109">
    <property type="taxonomic scope" value="Bacteria"/>
</dbReference>
<dbReference type="Gene3D" id="3.90.550.10">
    <property type="entry name" value="Spore Coat Polysaccharide Biosynthesis Protein SpsA, Chain A"/>
    <property type="match status" value="1"/>
</dbReference>
<dbReference type="eggNOG" id="COG1208">
    <property type="taxonomic scope" value="Bacteria"/>
</dbReference>
<dbReference type="Pfam" id="PF00483">
    <property type="entry name" value="NTP_transferase"/>
    <property type="match status" value="1"/>
</dbReference>
<organism evidence="6 7">
    <name type="scientific">Clostridium acetobutylicum (strain ATCC 824 / DSM 792 / JCM 1419 / IAM 19013 / LMG 5710 / NBRC 13948 / NRRL B-527 / VKM B-1787 / 2291 / W)</name>
    <dbReference type="NCBI Taxonomy" id="272562"/>
    <lineage>
        <taxon>Bacteria</taxon>
        <taxon>Bacillati</taxon>
        <taxon>Bacillota</taxon>
        <taxon>Clostridia</taxon>
        <taxon>Eubacteriales</taxon>
        <taxon>Clostridiaceae</taxon>
        <taxon>Clostridium</taxon>
    </lineage>
</organism>
<dbReference type="Gene3D" id="3.40.120.10">
    <property type="entry name" value="Alpha-D-Glucose-1,6-Bisphosphate, subunit A, domain 3"/>
    <property type="match status" value="3"/>
</dbReference>
<evidence type="ECO:0000259" key="4">
    <source>
        <dbReference type="Pfam" id="PF02878"/>
    </source>
</evidence>
<comment type="similarity">
    <text evidence="2">Belongs to the phosphohexose mutase family.</text>
</comment>
<dbReference type="Pfam" id="PF02878">
    <property type="entry name" value="PGM_PMM_I"/>
    <property type="match status" value="1"/>
</dbReference>
<dbReference type="AlphaFoldDB" id="Q97EX5"/>
<evidence type="ECO:0000259" key="5">
    <source>
        <dbReference type="Pfam" id="PF25087"/>
    </source>
</evidence>
<dbReference type="InterPro" id="IPR029044">
    <property type="entry name" value="Nucleotide-diphossugar_trans"/>
</dbReference>
<dbReference type="PANTHER" id="PTHR22572">
    <property type="entry name" value="SUGAR-1-PHOSPHATE GUANYL TRANSFERASE"/>
    <property type="match status" value="1"/>
</dbReference>
<dbReference type="PATRIC" id="fig|272562.8.peg.3165"/>
<dbReference type="RefSeq" id="WP_010966263.1">
    <property type="nucleotide sequence ID" value="NC_003030.1"/>
</dbReference>
<dbReference type="HOGENOM" id="CLU_017652_1_0_9"/>
<evidence type="ECO:0000313" key="6">
    <source>
        <dbReference type="EMBL" id="AAK80922.1"/>
    </source>
</evidence>
<dbReference type="PIR" id="G97266">
    <property type="entry name" value="G97266"/>
</dbReference>
<gene>
    <name evidence="6" type="ordered locus">CA_C2981</name>
</gene>
<dbReference type="GeneID" id="44999468"/>
<keyword evidence="7" id="KW-1185">Reference proteome</keyword>
<dbReference type="KEGG" id="cac:CA_C2981"/>
<dbReference type="SUPFAM" id="SSF53448">
    <property type="entry name" value="Nucleotide-diphospho-sugar transferases"/>
    <property type="match status" value="1"/>
</dbReference>
<evidence type="ECO:0000313" key="7">
    <source>
        <dbReference type="Proteomes" id="UP000000814"/>
    </source>
</evidence>
<protein>
    <submittedName>
        <fullName evidence="6">Mannose-1-phosphate guanyltransferase (Pyrophosphorylase domain and phosphomannomutase domain)</fullName>
    </submittedName>
</protein>
<evidence type="ECO:0000256" key="1">
    <source>
        <dbReference type="ARBA" id="ARBA00007274"/>
    </source>
</evidence>
<reference evidence="6 7" key="1">
    <citation type="journal article" date="2001" name="J. Bacteriol.">
        <title>Genome sequence and comparative analysis of the solvent-producing bacterium Clostridium acetobutylicum.</title>
        <authorList>
            <person name="Nolling J."/>
            <person name="Breton G."/>
            <person name="Omelchenko M.V."/>
            <person name="Makarova K.S."/>
            <person name="Zeng Q."/>
            <person name="Gibson R."/>
            <person name="Lee H.M."/>
            <person name="Dubois J."/>
            <person name="Qiu D."/>
            <person name="Hitti J."/>
            <person name="Wolf Y.I."/>
            <person name="Tatusov R.L."/>
            <person name="Sabathe F."/>
            <person name="Doucette-Stamm L."/>
            <person name="Soucaille P."/>
            <person name="Daly M.J."/>
            <person name="Bennett G.N."/>
            <person name="Koonin E.V."/>
            <person name="Smith D.R."/>
        </authorList>
    </citation>
    <scope>NUCLEOTIDE SEQUENCE [LARGE SCALE GENOMIC DNA]</scope>
    <source>
        <strain evidence="7">ATCC 824 / DSM 792 / JCM 1419 / LMG 5710 / VKM B-1787</strain>
    </source>
</reference>
<evidence type="ECO:0000259" key="3">
    <source>
        <dbReference type="Pfam" id="PF00483"/>
    </source>
</evidence>
<dbReference type="InterPro" id="IPR036900">
    <property type="entry name" value="A-D-PHexomutase_C_sf"/>
</dbReference>
<accession>Q97EX5</accession>
<feature type="domain" description="Nucleotidyl transferase" evidence="3">
    <location>
        <begin position="2"/>
        <end position="232"/>
    </location>
</feature>
<dbReference type="InterPro" id="IPR016055">
    <property type="entry name" value="A-D-PHexomutase_a/b/a-I/II/III"/>
</dbReference>
<dbReference type="STRING" id="272562.CA_C2981"/>
<dbReference type="SUPFAM" id="SSF51161">
    <property type="entry name" value="Trimeric LpxA-like enzymes"/>
    <property type="match status" value="1"/>
</dbReference>
<comment type="similarity">
    <text evidence="1">Belongs to the transferase hexapeptide repeat family.</text>
</comment>
<dbReference type="CDD" id="cd04181">
    <property type="entry name" value="NTP_transferase"/>
    <property type="match status" value="1"/>
</dbReference>
<dbReference type="GO" id="GO:0005975">
    <property type="term" value="P:carbohydrate metabolic process"/>
    <property type="evidence" value="ECO:0007669"/>
    <property type="project" value="InterPro"/>
</dbReference>
<dbReference type="Gene3D" id="3.30.310.50">
    <property type="entry name" value="Alpha-D-phosphohexomutase, C-terminal domain"/>
    <property type="match status" value="1"/>
</dbReference>
<dbReference type="InterPro" id="IPR011004">
    <property type="entry name" value="Trimer_LpxA-like_sf"/>
</dbReference>
<dbReference type="Gene3D" id="2.160.10.10">
    <property type="entry name" value="Hexapeptide repeat proteins"/>
    <property type="match status" value="1"/>
</dbReference>
<proteinExistence type="inferred from homology"/>
<dbReference type="SUPFAM" id="SSF53738">
    <property type="entry name" value="Phosphoglucomutase, first 3 domains"/>
    <property type="match status" value="2"/>
</dbReference>
<feature type="domain" description="Alpha-D-phosphohexomutase alpha/beta/alpha" evidence="4">
    <location>
        <begin position="384"/>
        <end position="515"/>
    </location>
</feature>
<dbReference type="InterPro" id="IPR050486">
    <property type="entry name" value="Mannose-1P_guanyltransferase"/>
</dbReference>
<dbReference type="InterPro" id="IPR056729">
    <property type="entry name" value="GMPPB_C"/>
</dbReference>
<dbReference type="Pfam" id="PF25087">
    <property type="entry name" value="GMPPB_C"/>
    <property type="match status" value="1"/>
</dbReference>
<dbReference type="EMBL" id="AE001437">
    <property type="protein sequence ID" value="AAK80922.1"/>
    <property type="molecule type" value="Genomic_DNA"/>
</dbReference>
<feature type="domain" description="Mannose-1-phosphate guanyltransferase C-terminal" evidence="5">
    <location>
        <begin position="265"/>
        <end position="369"/>
    </location>
</feature>
<sequence>MKAIIMAGGQGKRLRPLTCNLPKPMMPIMQKPVLQYIIELLKKHGINEIGITLHYLPDEVMDYFGDGKELGVNIHYFIEQSPLGTAGSVRNAESFLDETFVVISGDALTDVNLTNILQYHKEKNAMVTIVLKKVTIPLEYGVAITDTEGRISNFIEKPGWGEIFSDKANTGIYVMEPGIFEFYNKDKKFDFSEELFPELLKSGKEIFGYVVNDYWRDIGNIEQFMKCNFDILNGYVDVDVDIDASQHQKGVWIGKNTIVSDNVKVIPPVYIGDNSEIRYGAEIGPFAVIGRNNIISEMATIKRSIIFENCYIGSGAELRGSVVSNNVQVGGGVSTFEESAIGTGSLVGEKSVVKAGVKIWPDKVIGSKTIIKTNVVWGENRCKVLFGKEGISGEINVELTPEFVSKLASAFASNLRMNSKVVVCSDYNLAAEMLKYSFVSGLISMGIEVYSAKEMTIPMLRFSTAYFKADAAVYIYCKGSNKEKVNILFIDKDGIMISRSMEKKIANSFLREDFRRTRANNFKRLRDFGECMGYYEDYIKENLCIQEIRNSGLKVAVSMENKLIKNEVKSIFSDLKIQYSIYDNYADLEGLKKEVIEKKMDFGVCISENCDKAIIIDENANIISTQMYESIKALILISVYKFKTIVAPVNSSKALKYIAKRYNCKYVKSKISERYILNEYILNEKDKNIKEVLFSYLSSTDALNIVINIINILARGKIKLSELMERIPNYILREKEIACSWDNKGKIMRSLIEENISKSIELIEGIKVNYEDAWVLIIPDSDEPICKIYAESNDEEKTDKIINEFESEIELFMKN</sequence>
<dbReference type="OrthoDB" id="9803871at2"/>
<name>Q97EX5_CLOAB</name>
<dbReference type="GO" id="GO:0016868">
    <property type="term" value="F:intramolecular phosphotransferase activity"/>
    <property type="evidence" value="ECO:0007669"/>
    <property type="project" value="InterPro"/>
</dbReference>
<evidence type="ECO:0000256" key="2">
    <source>
        <dbReference type="ARBA" id="ARBA00010231"/>
    </source>
</evidence>